<dbReference type="InterPro" id="IPR011343">
    <property type="entry name" value="DeoC"/>
</dbReference>
<evidence type="ECO:0000313" key="7">
    <source>
        <dbReference type="EMBL" id="WDF82503.1"/>
    </source>
</evidence>
<keyword evidence="2 6" id="KW-0963">Cytoplasm</keyword>
<proteinExistence type="inferred from homology"/>
<feature type="active site" description="Proton donor/acceptor" evidence="6">
    <location>
        <position position="91"/>
    </location>
</feature>
<dbReference type="Pfam" id="PF01791">
    <property type="entry name" value="DeoC"/>
    <property type="match status" value="1"/>
</dbReference>
<comment type="catalytic activity">
    <reaction evidence="5 6">
        <text>2-deoxy-D-ribose 5-phosphate = D-glyceraldehyde 3-phosphate + acetaldehyde</text>
        <dbReference type="Rhea" id="RHEA:12821"/>
        <dbReference type="ChEBI" id="CHEBI:15343"/>
        <dbReference type="ChEBI" id="CHEBI:59776"/>
        <dbReference type="ChEBI" id="CHEBI:62877"/>
        <dbReference type="EC" id="4.1.2.4"/>
    </reaction>
</comment>
<feature type="active site" description="Proton donor/acceptor" evidence="6">
    <location>
        <position position="184"/>
    </location>
</feature>
<dbReference type="NCBIfam" id="TIGR00126">
    <property type="entry name" value="deoC"/>
    <property type="match status" value="1"/>
</dbReference>
<dbReference type="Gene3D" id="3.20.20.70">
    <property type="entry name" value="Aldolase class I"/>
    <property type="match status" value="1"/>
</dbReference>
<gene>
    <name evidence="6 7" type="primary">deoC</name>
    <name evidence="7" type="ORF">PQ472_11500</name>
</gene>
<dbReference type="InterPro" id="IPR013785">
    <property type="entry name" value="Aldolase_TIM"/>
</dbReference>
<comment type="pathway">
    <text evidence="6">Carbohydrate degradation; 2-deoxy-D-ribose 1-phosphate degradation; D-glyceraldehyde 3-phosphate and acetaldehyde from 2-deoxy-alpha-D-ribose 1-phosphate: step 2/2.</text>
</comment>
<dbReference type="InterPro" id="IPR002915">
    <property type="entry name" value="DeoC/FbaB/LacD_aldolase"/>
</dbReference>
<dbReference type="PANTHER" id="PTHR10889:SF1">
    <property type="entry name" value="DEOXYRIBOSE-PHOSPHATE ALDOLASE"/>
    <property type="match status" value="1"/>
</dbReference>
<dbReference type="SUPFAM" id="SSF51569">
    <property type="entry name" value="Aldolase"/>
    <property type="match status" value="1"/>
</dbReference>
<reference evidence="7 8" key="1">
    <citation type="submission" date="2023-02" db="EMBL/GenBank/DDBJ databases">
        <title>Genome sequence of Lacticaseibacillus sp. KACC 23028.</title>
        <authorList>
            <person name="Kim S."/>
            <person name="Heo J."/>
            <person name="Kwon S.-W."/>
        </authorList>
    </citation>
    <scope>NUCLEOTIDE SEQUENCE [LARGE SCALE GENOMIC DNA]</scope>
    <source>
        <strain evidence="7 8">KACC 23028</strain>
    </source>
</reference>
<evidence type="ECO:0000256" key="5">
    <source>
        <dbReference type="ARBA" id="ARBA00048791"/>
    </source>
</evidence>
<evidence type="ECO:0000256" key="1">
    <source>
        <dbReference type="ARBA" id="ARBA00010936"/>
    </source>
</evidence>
<evidence type="ECO:0000256" key="3">
    <source>
        <dbReference type="ARBA" id="ARBA00023239"/>
    </source>
</evidence>
<dbReference type="GO" id="GO:0004139">
    <property type="term" value="F:deoxyribose-phosphate aldolase activity"/>
    <property type="evidence" value="ECO:0007669"/>
    <property type="project" value="UniProtKB-EC"/>
</dbReference>
<comment type="similarity">
    <text evidence="1 6">Belongs to the DeoC/FbaB aldolase family. DeoC type 1 subfamily.</text>
</comment>
<dbReference type="PIRSF" id="PIRSF001357">
    <property type="entry name" value="DeoC"/>
    <property type="match status" value="1"/>
</dbReference>
<dbReference type="EMBL" id="CP117884">
    <property type="protein sequence ID" value="WDF82503.1"/>
    <property type="molecule type" value="Genomic_DNA"/>
</dbReference>
<name>A0ABY7WQN4_9LACO</name>
<evidence type="ECO:0000256" key="4">
    <source>
        <dbReference type="ARBA" id="ARBA00023270"/>
    </source>
</evidence>
<dbReference type="Proteomes" id="UP001220377">
    <property type="component" value="Chromosome"/>
</dbReference>
<evidence type="ECO:0000256" key="2">
    <source>
        <dbReference type="ARBA" id="ARBA00022490"/>
    </source>
</evidence>
<feature type="active site" description="Schiff-base intermediate with acetaldehyde" evidence="6">
    <location>
        <position position="155"/>
    </location>
</feature>
<evidence type="ECO:0000313" key="8">
    <source>
        <dbReference type="Proteomes" id="UP001220377"/>
    </source>
</evidence>
<accession>A0ABY7WQN4</accession>
<keyword evidence="8" id="KW-1185">Reference proteome</keyword>
<evidence type="ECO:0000256" key="6">
    <source>
        <dbReference type="HAMAP-Rule" id="MF_00114"/>
    </source>
</evidence>
<dbReference type="RefSeq" id="WP_274260001.1">
    <property type="nucleotide sequence ID" value="NZ_CP117884.1"/>
</dbReference>
<comment type="function">
    <text evidence="6">Catalyzes a reversible aldol reaction between acetaldehyde and D-glyceraldehyde 3-phosphate to generate 2-deoxy-D-ribose 5-phosphate.</text>
</comment>
<keyword evidence="4 6" id="KW-0704">Schiff base</keyword>
<protein>
    <recommendedName>
        <fullName evidence="6">Deoxyribose-phosphate aldolase</fullName>
        <shortName evidence="6">DERA</shortName>
        <ecNumber evidence="6">4.1.2.4</ecNumber>
    </recommendedName>
    <alternativeName>
        <fullName evidence="6">2-deoxy-D-ribose 5-phosphate aldolase</fullName>
    </alternativeName>
    <alternativeName>
        <fullName evidence="6">Phosphodeoxyriboaldolase</fullName>
        <shortName evidence="6">Deoxyriboaldolase</shortName>
    </alternativeName>
</protein>
<dbReference type="CDD" id="cd00959">
    <property type="entry name" value="DeoC"/>
    <property type="match status" value="1"/>
</dbReference>
<keyword evidence="3 6" id="KW-0456">Lyase</keyword>
<sequence>MTKPLAKYIDHTLLKQDASEVQIQQIFKEAKQYDFASVCINPYWVKDAATALADSDVNVCTVIGFPLGANTTEIKVAEAKASIADGADECDMVINIGALKSRNEDFVREDIAAVAEAVHAQGKLLKVIIECVLLTDEEKVLACRLSEEAGADFVKTSTGFAGGGATVHDVALMRKTVGDRLQVKAAGGIHTYADAKALIAAGADRLGASAGVAIMKEAEAAND</sequence>
<dbReference type="SMART" id="SM01133">
    <property type="entry name" value="DeoC"/>
    <property type="match status" value="1"/>
</dbReference>
<dbReference type="PANTHER" id="PTHR10889">
    <property type="entry name" value="DEOXYRIBOSE-PHOSPHATE ALDOLASE"/>
    <property type="match status" value="1"/>
</dbReference>
<comment type="subcellular location">
    <subcellularLocation>
        <location evidence="6">Cytoplasm</location>
    </subcellularLocation>
</comment>
<organism evidence="7 8">
    <name type="scientific">Lacticaseibacillus pabuli</name>
    <dbReference type="NCBI Taxonomy" id="3025672"/>
    <lineage>
        <taxon>Bacteria</taxon>
        <taxon>Bacillati</taxon>
        <taxon>Bacillota</taxon>
        <taxon>Bacilli</taxon>
        <taxon>Lactobacillales</taxon>
        <taxon>Lactobacillaceae</taxon>
        <taxon>Lacticaseibacillus</taxon>
    </lineage>
</organism>
<dbReference type="InterPro" id="IPR028581">
    <property type="entry name" value="DeoC_typeI"/>
</dbReference>
<dbReference type="HAMAP" id="MF_00114">
    <property type="entry name" value="DeoC_type1"/>
    <property type="match status" value="1"/>
</dbReference>
<dbReference type="EC" id="4.1.2.4" evidence="6"/>